<keyword evidence="2" id="KW-1185">Reference proteome</keyword>
<name>A0ABN9HZ24_RALPI</name>
<sequence length="223" mass="26657">MLFLVTFRTVKKWERRRWSRPLANLPRYCSQCGKAVRNSSRDSKTFNARRGSASKRQRRTAFADCSHREDRARRCLPALAIQTQSNRNRQKRFARDWQCLLSQRVARHCDAARYQFVRHLPADAALLFVMRPAHSKHLFRYHCLQESSAFWLHRDLARAARFAYQFENARSQVRFRGWCALRIRRSTRTERPATCLERTRSRADLLRLGRLCRSDRPSARYKR</sequence>
<evidence type="ECO:0000313" key="2">
    <source>
        <dbReference type="Proteomes" id="UP001189303"/>
    </source>
</evidence>
<organism evidence="1 2">
    <name type="scientific">Ralstonia pickettii</name>
    <name type="common">Burkholderia pickettii</name>
    <dbReference type="NCBI Taxonomy" id="329"/>
    <lineage>
        <taxon>Bacteria</taxon>
        <taxon>Pseudomonadati</taxon>
        <taxon>Pseudomonadota</taxon>
        <taxon>Betaproteobacteria</taxon>
        <taxon>Burkholderiales</taxon>
        <taxon>Burkholderiaceae</taxon>
        <taxon>Ralstonia</taxon>
    </lineage>
</organism>
<proteinExistence type="predicted"/>
<evidence type="ECO:0000313" key="1">
    <source>
        <dbReference type="EMBL" id="CAJ0723168.1"/>
    </source>
</evidence>
<dbReference type="EMBL" id="CATWFT010000003">
    <property type="protein sequence ID" value="CAJ0723168.1"/>
    <property type="molecule type" value="Genomic_DNA"/>
</dbReference>
<gene>
    <name evidence="1" type="ORF">R38712_01714</name>
</gene>
<dbReference type="Proteomes" id="UP001189303">
    <property type="component" value="Unassembled WGS sequence"/>
</dbReference>
<accession>A0ABN9HZ24</accession>
<protein>
    <submittedName>
        <fullName evidence="1">Uncharacterized protein</fullName>
    </submittedName>
</protein>
<comment type="caution">
    <text evidence="1">The sequence shown here is derived from an EMBL/GenBank/DDBJ whole genome shotgun (WGS) entry which is preliminary data.</text>
</comment>
<reference evidence="1 2" key="1">
    <citation type="submission" date="2023-07" db="EMBL/GenBank/DDBJ databases">
        <authorList>
            <person name="Peeters C."/>
        </authorList>
    </citation>
    <scope>NUCLEOTIDE SEQUENCE [LARGE SCALE GENOMIC DNA]</scope>
    <source>
        <strain evidence="1 2">R-38712</strain>
    </source>
</reference>